<comment type="caution">
    <text evidence="2">The sequence shown here is derived from an EMBL/GenBank/DDBJ whole genome shotgun (WGS) entry which is preliminary data.</text>
</comment>
<dbReference type="Proteomes" id="UP001500957">
    <property type="component" value="Unassembled WGS sequence"/>
</dbReference>
<feature type="transmembrane region" description="Helical" evidence="1">
    <location>
        <begin position="124"/>
        <end position="142"/>
    </location>
</feature>
<name>A0ABN1GI10_9ACTN</name>
<accession>A0ABN1GI10</accession>
<feature type="transmembrane region" description="Helical" evidence="1">
    <location>
        <begin position="194"/>
        <end position="217"/>
    </location>
</feature>
<gene>
    <name evidence="2" type="ORF">GCM10009547_12490</name>
</gene>
<keyword evidence="3" id="KW-1185">Reference proteome</keyword>
<keyword evidence="1" id="KW-0472">Membrane</keyword>
<keyword evidence="1" id="KW-0812">Transmembrane</keyword>
<sequence length="273" mass="29696">MNFLPLPPSDIAEQATNTTNQTIMEIAIALGVIAVYVAAVRLRMKYDSWVPVAIALGSTFCALIEPLPDVVANLWYYAPDQNTLYTSYENPFPTWTYFSYTVVYGGFGLLFWRLTEGGWPRRKLLTACIPVAAYLAASELFMINLLDLYTYYGPAAFKVASFPVWICILNTTIVVSIGIVGARIRRSLAGPDAILAAFLLPGICMTLGLIFIPSVLWTLVHSADPDQGWIYAATMLVIATGVAMIHLATRFVPAKGFPVADGEKPAADLAGTA</sequence>
<dbReference type="RefSeq" id="WP_344602737.1">
    <property type="nucleotide sequence ID" value="NZ_BAAAHE010000008.1"/>
</dbReference>
<evidence type="ECO:0000256" key="1">
    <source>
        <dbReference type="SAM" id="Phobius"/>
    </source>
</evidence>
<proteinExistence type="predicted"/>
<organism evidence="2 3">
    <name type="scientific">Sporichthya brevicatena</name>
    <dbReference type="NCBI Taxonomy" id="171442"/>
    <lineage>
        <taxon>Bacteria</taxon>
        <taxon>Bacillati</taxon>
        <taxon>Actinomycetota</taxon>
        <taxon>Actinomycetes</taxon>
        <taxon>Sporichthyales</taxon>
        <taxon>Sporichthyaceae</taxon>
        <taxon>Sporichthya</taxon>
    </lineage>
</organism>
<feature type="transmembrane region" description="Helical" evidence="1">
    <location>
        <begin position="52"/>
        <end position="75"/>
    </location>
</feature>
<keyword evidence="1" id="KW-1133">Transmembrane helix</keyword>
<feature type="transmembrane region" description="Helical" evidence="1">
    <location>
        <begin position="20"/>
        <end position="40"/>
    </location>
</feature>
<evidence type="ECO:0000313" key="3">
    <source>
        <dbReference type="Proteomes" id="UP001500957"/>
    </source>
</evidence>
<dbReference type="EMBL" id="BAAAHE010000008">
    <property type="protein sequence ID" value="GAA0611955.1"/>
    <property type="molecule type" value="Genomic_DNA"/>
</dbReference>
<evidence type="ECO:0000313" key="2">
    <source>
        <dbReference type="EMBL" id="GAA0611955.1"/>
    </source>
</evidence>
<feature type="transmembrane region" description="Helical" evidence="1">
    <location>
        <begin position="95"/>
        <end position="112"/>
    </location>
</feature>
<reference evidence="2 3" key="1">
    <citation type="journal article" date="2019" name="Int. J. Syst. Evol. Microbiol.">
        <title>The Global Catalogue of Microorganisms (GCM) 10K type strain sequencing project: providing services to taxonomists for standard genome sequencing and annotation.</title>
        <authorList>
            <consortium name="The Broad Institute Genomics Platform"/>
            <consortium name="The Broad Institute Genome Sequencing Center for Infectious Disease"/>
            <person name="Wu L."/>
            <person name="Ma J."/>
        </authorList>
    </citation>
    <scope>NUCLEOTIDE SEQUENCE [LARGE SCALE GENOMIC DNA]</scope>
    <source>
        <strain evidence="2 3">JCM 10671</strain>
    </source>
</reference>
<protein>
    <submittedName>
        <fullName evidence="2">Uncharacterized protein</fullName>
    </submittedName>
</protein>
<feature type="transmembrane region" description="Helical" evidence="1">
    <location>
        <begin position="162"/>
        <end position="182"/>
    </location>
</feature>
<feature type="transmembrane region" description="Helical" evidence="1">
    <location>
        <begin position="229"/>
        <end position="248"/>
    </location>
</feature>